<proteinExistence type="predicted"/>
<evidence type="ECO:0000313" key="3">
    <source>
        <dbReference type="Proteomes" id="UP000184356"/>
    </source>
</evidence>
<feature type="compositionally biased region" description="Basic residues" evidence="1">
    <location>
        <begin position="18"/>
        <end position="30"/>
    </location>
</feature>
<evidence type="ECO:0008006" key="4">
    <source>
        <dbReference type="Google" id="ProtNLM"/>
    </source>
</evidence>
<dbReference type="AlphaFoldDB" id="A0A1L9T4Q9"/>
<feature type="region of interest" description="Disordered" evidence="1">
    <location>
        <begin position="1"/>
        <end position="39"/>
    </location>
</feature>
<dbReference type="VEuPathDB" id="FungiDB:ASPSYDRAFT_498977"/>
<keyword evidence="3" id="KW-1185">Reference proteome</keyword>
<gene>
    <name evidence="2" type="ORF">ASPSYDRAFT_498977</name>
</gene>
<protein>
    <recommendedName>
        <fullName evidence="4">BZIP domain-containing protein</fullName>
    </recommendedName>
</protein>
<dbReference type="OrthoDB" id="5086080at2759"/>
<evidence type="ECO:0000256" key="1">
    <source>
        <dbReference type="SAM" id="MobiDB-lite"/>
    </source>
</evidence>
<feature type="region of interest" description="Disordered" evidence="1">
    <location>
        <begin position="107"/>
        <end position="130"/>
    </location>
</feature>
<accession>A0A1L9T4Q9</accession>
<dbReference type="EMBL" id="KV878595">
    <property type="protein sequence ID" value="OJJ54397.1"/>
    <property type="molecule type" value="Genomic_DNA"/>
</dbReference>
<dbReference type="PANTHER" id="PTHR37012">
    <property type="entry name" value="B-ZIP TRANSCRIPTION FACTOR (EUROFUNG)-RELATED"/>
    <property type="match status" value="1"/>
</dbReference>
<organism evidence="2 3">
    <name type="scientific">Aspergillus sydowii CBS 593.65</name>
    <dbReference type="NCBI Taxonomy" id="1036612"/>
    <lineage>
        <taxon>Eukaryota</taxon>
        <taxon>Fungi</taxon>
        <taxon>Dikarya</taxon>
        <taxon>Ascomycota</taxon>
        <taxon>Pezizomycotina</taxon>
        <taxon>Eurotiomycetes</taxon>
        <taxon>Eurotiomycetidae</taxon>
        <taxon>Eurotiales</taxon>
        <taxon>Aspergillaceae</taxon>
        <taxon>Aspergillus</taxon>
        <taxon>Aspergillus subgen. Nidulantes</taxon>
    </lineage>
</organism>
<dbReference type="Proteomes" id="UP000184356">
    <property type="component" value="Unassembled WGS sequence"/>
</dbReference>
<feature type="compositionally biased region" description="Basic and acidic residues" evidence="1">
    <location>
        <begin position="121"/>
        <end position="130"/>
    </location>
</feature>
<dbReference type="Pfam" id="PF11905">
    <property type="entry name" value="DUF3425"/>
    <property type="match status" value="1"/>
</dbReference>
<dbReference type="PANTHER" id="PTHR37012:SF7">
    <property type="entry name" value="B-ZIP TRANSCRIPTION FACTOR (EUROFUNG)-RELATED"/>
    <property type="match status" value="1"/>
</dbReference>
<name>A0A1L9T4Q9_9EURO</name>
<dbReference type="InterPro" id="IPR021833">
    <property type="entry name" value="DUF3425"/>
</dbReference>
<reference evidence="3" key="1">
    <citation type="journal article" date="2017" name="Genome Biol.">
        <title>Comparative genomics reveals high biological diversity and specific adaptations in the industrially and medically important fungal genus Aspergillus.</title>
        <authorList>
            <person name="de Vries R.P."/>
            <person name="Riley R."/>
            <person name="Wiebenga A."/>
            <person name="Aguilar-Osorio G."/>
            <person name="Amillis S."/>
            <person name="Uchima C.A."/>
            <person name="Anderluh G."/>
            <person name="Asadollahi M."/>
            <person name="Askin M."/>
            <person name="Barry K."/>
            <person name="Battaglia E."/>
            <person name="Bayram O."/>
            <person name="Benocci T."/>
            <person name="Braus-Stromeyer S.A."/>
            <person name="Caldana C."/>
            <person name="Canovas D."/>
            <person name="Cerqueira G.C."/>
            <person name="Chen F."/>
            <person name="Chen W."/>
            <person name="Choi C."/>
            <person name="Clum A."/>
            <person name="Dos Santos R.A."/>
            <person name="Damasio A.R."/>
            <person name="Diallinas G."/>
            <person name="Emri T."/>
            <person name="Fekete E."/>
            <person name="Flipphi M."/>
            <person name="Freyberg S."/>
            <person name="Gallo A."/>
            <person name="Gournas C."/>
            <person name="Habgood R."/>
            <person name="Hainaut M."/>
            <person name="Harispe M.L."/>
            <person name="Henrissat B."/>
            <person name="Hilden K.S."/>
            <person name="Hope R."/>
            <person name="Hossain A."/>
            <person name="Karabika E."/>
            <person name="Karaffa L."/>
            <person name="Karanyi Z."/>
            <person name="Krasevec N."/>
            <person name="Kuo A."/>
            <person name="Kusch H."/>
            <person name="LaButti K."/>
            <person name="Lagendijk E.L."/>
            <person name="Lapidus A."/>
            <person name="Levasseur A."/>
            <person name="Lindquist E."/>
            <person name="Lipzen A."/>
            <person name="Logrieco A.F."/>
            <person name="MacCabe A."/>
            <person name="Maekelae M.R."/>
            <person name="Malavazi I."/>
            <person name="Melin P."/>
            <person name="Meyer V."/>
            <person name="Mielnichuk N."/>
            <person name="Miskei M."/>
            <person name="Molnar A.P."/>
            <person name="Mule G."/>
            <person name="Ngan C.Y."/>
            <person name="Orejas M."/>
            <person name="Orosz E."/>
            <person name="Ouedraogo J.P."/>
            <person name="Overkamp K.M."/>
            <person name="Park H.-S."/>
            <person name="Perrone G."/>
            <person name="Piumi F."/>
            <person name="Punt P.J."/>
            <person name="Ram A.F."/>
            <person name="Ramon A."/>
            <person name="Rauscher S."/>
            <person name="Record E."/>
            <person name="Riano-Pachon D.M."/>
            <person name="Robert V."/>
            <person name="Roehrig J."/>
            <person name="Ruller R."/>
            <person name="Salamov A."/>
            <person name="Salih N.S."/>
            <person name="Samson R.A."/>
            <person name="Sandor E."/>
            <person name="Sanguinetti M."/>
            <person name="Schuetze T."/>
            <person name="Sepcic K."/>
            <person name="Shelest E."/>
            <person name="Sherlock G."/>
            <person name="Sophianopoulou V."/>
            <person name="Squina F.M."/>
            <person name="Sun H."/>
            <person name="Susca A."/>
            <person name="Todd R.B."/>
            <person name="Tsang A."/>
            <person name="Unkles S.E."/>
            <person name="van de Wiele N."/>
            <person name="van Rossen-Uffink D."/>
            <person name="Oliveira J.V."/>
            <person name="Vesth T.C."/>
            <person name="Visser J."/>
            <person name="Yu J.-H."/>
            <person name="Zhou M."/>
            <person name="Andersen M.R."/>
            <person name="Archer D.B."/>
            <person name="Baker S.E."/>
            <person name="Benoit I."/>
            <person name="Brakhage A.A."/>
            <person name="Braus G.H."/>
            <person name="Fischer R."/>
            <person name="Frisvad J.C."/>
            <person name="Goldman G.H."/>
            <person name="Houbraken J."/>
            <person name="Oakley B."/>
            <person name="Pocsi I."/>
            <person name="Scazzocchio C."/>
            <person name="Seiboth B."/>
            <person name="vanKuyk P.A."/>
            <person name="Wortman J."/>
            <person name="Dyer P.S."/>
            <person name="Grigoriev I.V."/>
        </authorList>
    </citation>
    <scope>NUCLEOTIDE SEQUENCE [LARGE SCALE GENOMIC DNA]</scope>
    <source>
        <strain evidence="3">CBS 593.65</strain>
    </source>
</reference>
<dbReference type="RefSeq" id="XP_040698203.1">
    <property type="nucleotide sequence ID" value="XM_040847962.1"/>
</dbReference>
<dbReference type="GeneID" id="63764035"/>
<evidence type="ECO:0000313" key="2">
    <source>
        <dbReference type="EMBL" id="OJJ54397.1"/>
    </source>
</evidence>
<sequence length="490" mass="56218">MDTNEEKKKSSTLTPAQRARKRAADRKFRKNSREKTKSYIAHLEKLVEASSASSNSSERMQDLMQQARGNYNDAHQLRSALANIIELAQSNLQRFSEHADKSHLAATHFPTSPGEVDDQEDFRSPTDNSDKEFMRTEDSHVNVHQFAENSGSTGLAELPGVSGPFQREDNEFPPSSFKPPNPDRMEAVNAITNTSDPSLLLSNMIIPEESYSYKSAPMKTVELPALNISPTTNDSSSIWSSLATITYASLSSSKRSVPLLSGEQQRAHDENILITVIVHGWHSVPEQDLFDPTWQAIRRIDEQMLRTCRAVERLAILYVLRLQFWRLLKGEYIYGAPTFMRPRPCQRIIDHLPHAEYYVWPGFREHLFVWPEKYSGDECLAFMRSCFRFIWSSDPQNLYTWNVFTGLYTLSAEFTERLNNLRCWTVERRFFQIYPELQGEIPVYDAEVISLADLGLWPTEACHTCQQEPCEECHEGDPFFATRHDTMLVS</sequence>